<evidence type="ECO:0000256" key="2">
    <source>
        <dbReference type="ARBA" id="ARBA00022679"/>
    </source>
</evidence>
<name>A0A0D6ERV9_SPOSA</name>
<feature type="active site" description="Nucleophile" evidence="3">
    <location>
        <position position="322"/>
    </location>
</feature>
<dbReference type="SUPFAM" id="SSF53448">
    <property type="entry name" value="Nucleotide-diphospho-sugar transferases"/>
    <property type="match status" value="1"/>
</dbReference>
<feature type="signal peptide" evidence="4">
    <location>
        <begin position="1"/>
        <end position="29"/>
    </location>
</feature>
<evidence type="ECO:0000313" key="5">
    <source>
        <dbReference type="EMBL" id="CEQ42300.1"/>
    </source>
</evidence>
<dbReference type="Pfam" id="PF01793">
    <property type="entry name" value="Glyco_transf_15"/>
    <property type="match status" value="1"/>
</dbReference>
<evidence type="ECO:0000313" key="6">
    <source>
        <dbReference type="Proteomes" id="UP000243876"/>
    </source>
</evidence>
<accession>A0A0D6ERV9</accession>
<dbReference type="PANTHER" id="PTHR31121:SF6">
    <property type="entry name" value="ALPHA-1,2 MANNOSYLTRANSFERASE KTR1"/>
    <property type="match status" value="1"/>
</dbReference>
<evidence type="ECO:0000256" key="4">
    <source>
        <dbReference type="SAM" id="SignalP"/>
    </source>
</evidence>
<evidence type="ECO:0000256" key="1">
    <source>
        <dbReference type="ARBA" id="ARBA00007677"/>
    </source>
</evidence>
<dbReference type="InterPro" id="IPR029044">
    <property type="entry name" value="Nucleotide-diphossugar_trans"/>
</dbReference>
<keyword evidence="4" id="KW-0732">Signal</keyword>
<keyword evidence="6" id="KW-1185">Reference proteome</keyword>
<dbReference type="PIRSF" id="PIRSF018153">
    <property type="entry name" value="Glyco_trans_15"/>
    <property type="match status" value="1"/>
</dbReference>
<gene>
    <name evidence="5" type="primary">SPOSA6832_04104</name>
</gene>
<comment type="similarity">
    <text evidence="1">Belongs to the glycosyltransferase 15 family.</text>
</comment>
<sequence>MSGPAEFKLPPLKYLVAAVVSLLLLVSFAANEHGVSPASVRSNLGLGSDGMPVSWASGAGRTTKEQAGAVQVTEDWAQRSTWKRTAQRAYRTPCISQQANSSTKANAAFVILARNSDVWEILASIRQMEDRFNKHYNYPYVFLNDEPFSDNSASDYAIPSTEEFKRHTSGIASGVCTYGQVPKAQWEEPPWIDEDKAAKARQAMADAKVIYGGSKTYRRMCRYQSGYFFRHQLLEQYDYYWRIEPSVKFYCDLDYDPFVYMRDRGKRYGWVVSLYEYQETIPTLWQATREFIDQNPQYLAQPNLMDWISNDGGKTYNRSNFEIGDLNFLRSDAYTKFFDHLDHAGGFSYERWGDGTSYLSLSGPVTRRTQRPPSTAPVHSIAAALFLKPEELHWFHDIGYMHPPFLHCPKNSASRCACNPADQNAFEDHWYSCTPKYKQLVPDWNKD</sequence>
<dbReference type="Proteomes" id="UP000243876">
    <property type="component" value="Unassembled WGS sequence"/>
</dbReference>
<dbReference type="InterPro" id="IPR002685">
    <property type="entry name" value="Glyco_trans_15"/>
</dbReference>
<dbReference type="OrthoDB" id="439943at2759"/>
<organism evidence="5 6">
    <name type="scientific">Sporidiobolus salmonicolor</name>
    <name type="common">Yeast-like fungus</name>
    <name type="synonym">Sporobolomyces salmonicolor</name>
    <dbReference type="NCBI Taxonomy" id="5005"/>
    <lineage>
        <taxon>Eukaryota</taxon>
        <taxon>Fungi</taxon>
        <taxon>Dikarya</taxon>
        <taxon>Basidiomycota</taxon>
        <taxon>Pucciniomycotina</taxon>
        <taxon>Microbotryomycetes</taxon>
        <taxon>Sporidiobolales</taxon>
        <taxon>Sporidiobolaceae</taxon>
        <taxon>Sporobolomyces</taxon>
    </lineage>
</organism>
<evidence type="ECO:0000256" key="3">
    <source>
        <dbReference type="PIRSR" id="PIRSR018153-1"/>
    </source>
</evidence>
<dbReference type="AlphaFoldDB" id="A0A0D6ERV9"/>
<feature type="chain" id="PRO_5002303394" evidence="4">
    <location>
        <begin position="30"/>
        <end position="447"/>
    </location>
</feature>
<dbReference type="GO" id="GO:0005794">
    <property type="term" value="C:Golgi apparatus"/>
    <property type="evidence" value="ECO:0007669"/>
    <property type="project" value="TreeGrafter"/>
</dbReference>
<reference evidence="6" key="1">
    <citation type="submission" date="2015-02" db="EMBL/GenBank/DDBJ databases">
        <authorList>
            <person name="Gon?alves P."/>
        </authorList>
    </citation>
    <scope>NUCLEOTIDE SEQUENCE [LARGE SCALE GENOMIC DNA]</scope>
</reference>
<dbReference type="GO" id="GO:0006487">
    <property type="term" value="P:protein N-linked glycosylation"/>
    <property type="evidence" value="ECO:0007669"/>
    <property type="project" value="TreeGrafter"/>
</dbReference>
<dbReference type="EMBL" id="CENE01000023">
    <property type="protein sequence ID" value="CEQ42300.1"/>
    <property type="molecule type" value="Genomic_DNA"/>
</dbReference>
<keyword evidence="2" id="KW-0808">Transferase</keyword>
<proteinExistence type="inferred from homology"/>
<dbReference type="Gene3D" id="3.90.550.10">
    <property type="entry name" value="Spore Coat Polysaccharide Biosynthesis Protein SpsA, Chain A"/>
    <property type="match status" value="2"/>
</dbReference>
<protein>
    <submittedName>
        <fullName evidence="5">SPOSA6832_04104-mRNA-1:cds</fullName>
    </submittedName>
</protein>
<dbReference type="PANTHER" id="PTHR31121">
    <property type="entry name" value="ALPHA-1,2 MANNOSYLTRANSFERASE KTR1"/>
    <property type="match status" value="1"/>
</dbReference>
<dbReference type="GO" id="GO:0000032">
    <property type="term" value="P:cell wall mannoprotein biosynthetic process"/>
    <property type="evidence" value="ECO:0007669"/>
    <property type="project" value="TreeGrafter"/>
</dbReference>
<dbReference type="GO" id="GO:0016020">
    <property type="term" value="C:membrane"/>
    <property type="evidence" value="ECO:0007669"/>
    <property type="project" value="InterPro"/>
</dbReference>
<dbReference type="GO" id="GO:0000026">
    <property type="term" value="F:alpha-1,2-mannosyltransferase activity"/>
    <property type="evidence" value="ECO:0007669"/>
    <property type="project" value="TreeGrafter"/>
</dbReference>